<feature type="region of interest" description="Disordered" evidence="2">
    <location>
        <begin position="1219"/>
        <end position="1278"/>
    </location>
</feature>
<feature type="coiled-coil region" evidence="1">
    <location>
        <begin position="922"/>
        <end position="1022"/>
    </location>
</feature>
<feature type="compositionally biased region" description="Low complexity" evidence="2">
    <location>
        <begin position="1256"/>
        <end position="1272"/>
    </location>
</feature>
<gene>
    <name evidence="3" type="ORF">MUK42_09727</name>
</gene>
<evidence type="ECO:0000256" key="2">
    <source>
        <dbReference type="SAM" id="MobiDB-lite"/>
    </source>
</evidence>
<keyword evidence="1" id="KW-0175">Coiled coil</keyword>
<dbReference type="GO" id="GO:0005737">
    <property type="term" value="C:cytoplasm"/>
    <property type="evidence" value="ECO:0007669"/>
    <property type="project" value="TreeGrafter"/>
</dbReference>
<feature type="region of interest" description="Disordered" evidence="2">
    <location>
        <begin position="107"/>
        <end position="158"/>
    </location>
</feature>
<organism evidence="3 4">
    <name type="scientific">Musa troglodytarum</name>
    <name type="common">fe'i banana</name>
    <dbReference type="NCBI Taxonomy" id="320322"/>
    <lineage>
        <taxon>Eukaryota</taxon>
        <taxon>Viridiplantae</taxon>
        <taxon>Streptophyta</taxon>
        <taxon>Embryophyta</taxon>
        <taxon>Tracheophyta</taxon>
        <taxon>Spermatophyta</taxon>
        <taxon>Magnoliopsida</taxon>
        <taxon>Liliopsida</taxon>
        <taxon>Zingiberales</taxon>
        <taxon>Musaceae</taxon>
        <taxon>Musa</taxon>
    </lineage>
</organism>
<evidence type="ECO:0000256" key="1">
    <source>
        <dbReference type="SAM" id="Coils"/>
    </source>
</evidence>
<reference evidence="3" key="1">
    <citation type="submission" date="2022-05" db="EMBL/GenBank/DDBJ databases">
        <title>The Musa troglodytarum L. genome provides insights into the mechanism of non-climacteric behaviour and enrichment of carotenoids.</title>
        <authorList>
            <person name="Wang J."/>
        </authorList>
    </citation>
    <scope>NUCLEOTIDE SEQUENCE</scope>
    <source>
        <tissue evidence="3">Leaf</tissue>
    </source>
</reference>
<keyword evidence="4" id="KW-1185">Reference proteome</keyword>
<proteinExistence type="predicted"/>
<feature type="region of interest" description="Disordered" evidence="2">
    <location>
        <begin position="295"/>
        <end position="323"/>
    </location>
</feature>
<dbReference type="PANTHER" id="PTHR23172:SF87">
    <property type="entry name" value="CHAPERONE DNAJ-DOMAIN SUPERFAMILY PROTEIN"/>
    <property type="match status" value="1"/>
</dbReference>
<feature type="compositionally biased region" description="Polar residues" evidence="2">
    <location>
        <begin position="107"/>
        <end position="120"/>
    </location>
</feature>
<dbReference type="OrthoDB" id="1717591at2759"/>
<dbReference type="EMBL" id="CP097502">
    <property type="protein sequence ID" value="URD75333.1"/>
    <property type="molecule type" value="Genomic_DNA"/>
</dbReference>
<name>A0A9E7EG84_9LILI</name>
<feature type="compositionally biased region" description="Basic and acidic residues" evidence="2">
    <location>
        <begin position="1224"/>
        <end position="1244"/>
    </location>
</feature>
<dbReference type="GO" id="GO:0072318">
    <property type="term" value="P:clathrin coat disassembly"/>
    <property type="evidence" value="ECO:0007669"/>
    <property type="project" value="TreeGrafter"/>
</dbReference>
<feature type="compositionally biased region" description="Basic and acidic residues" evidence="2">
    <location>
        <begin position="1063"/>
        <end position="1093"/>
    </location>
</feature>
<dbReference type="Gene3D" id="1.10.287.110">
    <property type="entry name" value="DnaJ domain"/>
    <property type="match status" value="1"/>
</dbReference>
<dbReference type="SUPFAM" id="SSF46565">
    <property type="entry name" value="Chaperone J-domain"/>
    <property type="match status" value="1"/>
</dbReference>
<protein>
    <submittedName>
        <fullName evidence="3">DnaJ</fullName>
    </submittedName>
</protein>
<dbReference type="InterPro" id="IPR036869">
    <property type="entry name" value="J_dom_sf"/>
</dbReference>
<dbReference type="Proteomes" id="UP001055439">
    <property type="component" value="Chromosome 1"/>
</dbReference>
<dbReference type="GO" id="GO:0031982">
    <property type="term" value="C:vesicle"/>
    <property type="evidence" value="ECO:0007669"/>
    <property type="project" value="TreeGrafter"/>
</dbReference>
<dbReference type="PANTHER" id="PTHR23172">
    <property type="entry name" value="AUXILIN/CYCLIN G-ASSOCIATED KINASE-RELATED"/>
    <property type="match status" value="1"/>
</dbReference>
<feature type="region of interest" description="Disordered" evidence="2">
    <location>
        <begin position="1060"/>
        <end position="1093"/>
    </location>
</feature>
<sequence>MEGSRSRSGGSSEQSADALGDRPRRGAPFADRLGDYAEIFADRAGSISIPFLDLPPALDGFDAAAAPVRTRGAGFDYSDVFGGVDSGESAALHDELFAAPELEETCSSKGRTTKEATCSQHMAKEPKVTPEQSHGDRMTCQEGDRSSPNSSPSDICSTQFNVSYNKSSQGSKEGAMSGKTHITQLHVIPAFSFVVDTDTPLQTIGGDGPRNTLNEEVGNRKDQNKVLSASSSNISKSSENYLRAYQKNTNRYPVSDNGHANASHHSHSFGHSISNGNVLPSDTVFFTASEFSLQTQPLRVPPPSRPSPRLYDKQELSKPRLSSSSKFGLDEVSILKSAAKEKDFHVHQEVVKDNSPSFTDVQVDVSSAAAASVAAVKEAMVLAQAKLKIAKQLMERKHGILRNSRKLGHHESMKYKEQKLCEASPRREDFNEMLVASERRQEVTSTAKLTPCDEKKEKVKFTEEEGKAKQVNDLKSSELLSRSADKYSELVNSESHILIEEVSEREDFTRKTKIMTMISEIKQNESTNDTLACQTESNKKLQKDKAAPVVCVHGDNANLEAHVSHTEEVEKPGEVHKLHIQEEVTKAPYAGEETLSSARSEKKMEPSYYCKLHYTHVDKKENSKLKAALGKSGASKPQGQNYSKEIDIANIAPVPGKGEDKFNVASATVVQEEMDDEVLYVSCVSKGEGGVAASKCTDSEKTRREEKQCDAEIVNRSEGMMVVHEQERREELNMKQQTCLSAENEIRFKEDREADELEEVLKKWKTSVGATTLEDQEKLIKAEKAAFWLNYDGNNPKETQFELQQRDKKKDATPEPYNLEKFEGQNKHEKGFQVCGNEGIIEIQVEPHFMDKIFSINTIPMTSNRPLHMTLNAQPSNLSENEGNLSYSSLVATDRLPVASQKIILDTKKTEQKEKELMEKKGVQIKRKQDEEKERIQEQEEEKTRLLRIAIEREEKLVEEERTRLWEETKNRVTKLEEEKKQGRLLEEANERERKLKEEKERARLSEEAKEIEWQMEEEELAKLLEKGKDSIMKGEEEQAKLFEEAIVRKMKVEVAQVRSLKAAKERDRKEEEERARLLEEAKKRERKLEEEERARLLEEAKERERGREKDRLAVERAIHEAHERAFTEARERAERMAVERITSEAWQRALKEAQEKAKKTSCDALEKSLTEKASSDARLRAERAAVERATAEARERAVERALAVKVAADAIEHAERYNAASRETTRKENVTEECSNTRDKDGPLDAQFHSTSSLNSYQANSNSNDQQSSESAVRCKARLERHQRIAERAAKALEEKNMRDVLAQREQAEKNRLAEYLDADIKRWSNGKEGNLRALLSTLQYLLFCGKTKILGPESGWQPIQLTDVITSSAVKKAYRRATLYVHPDKLQQRGASIQQKYICEKVFDLLKKVNNMLSFKSYFPWLAGSLEQIELRRKIAIIMNYYCFSDDTTRGKRELPMKTENCKMLAATGTWKARESDSKEPSTMQTLADLPKVVPGHGRTAVAFGFPCVLLSPLES</sequence>
<evidence type="ECO:0000313" key="4">
    <source>
        <dbReference type="Proteomes" id="UP001055439"/>
    </source>
</evidence>
<evidence type="ECO:0000313" key="3">
    <source>
        <dbReference type="EMBL" id="URD75333.1"/>
    </source>
</evidence>
<feature type="region of interest" description="Disordered" evidence="2">
    <location>
        <begin position="1"/>
        <end position="29"/>
    </location>
</feature>
<feature type="region of interest" description="Disordered" evidence="2">
    <location>
        <begin position="250"/>
        <end position="269"/>
    </location>
</feature>
<dbReference type="GO" id="GO:0030276">
    <property type="term" value="F:clathrin binding"/>
    <property type="evidence" value="ECO:0007669"/>
    <property type="project" value="TreeGrafter"/>
</dbReference>
<feature type="compositionally biased region" description="Basic and acidic residues" evidence="2">
    <location>
        <begin position="122"/>
        <end position="145"/>
    </location>
</feature>
<accession>A0A9E7EG84</accession>
<dbReference type="GO" id="GO:0072583">
    <property type="term" value="P:clathrin-dependent endocytosis"/>
    <property type="evidence" value="ECO:0007669"/>
    <property type="project" value="TreeGrafter"/>
</dbReference>